<feature type="domain" description="DSBA-like thioredoxin" evidence="1">
    <location>
        <begin position="6"/>
        <end position="210"/>
    </location>
</feature>
<dbReference type="SUPFAM" id="SSF52833">
    <property type="entry name" value="Thioredoxin-like"/>
    <property type="match status" value="1"/>
</dbReference>
<dbReference type="EMBL" id="JBBKZS010000008">
    <property type="protein sequence ID" value="MEJ8856723.1"/>
    <property type="molecule type" value="Genomic_DNA"/>
</dbReference>
<evidence type="ECO:0000313" key="3">
    <source>
        <dbReference type="Proteomes" id="UP001367030"/>
    </source>
</evidence>
<dbReference type="Pfam" id="PF01323">
    <property type="entry name" value="DSBA"/>
    <property type="match status" value="1"/>
</dbReference>
<sequence>MTAHLQIDFVSDVSCPWCAIGLGALETALARVAPEVQAELRFQPFELNPRMVPEGQDIEEHIREKYGSSPEQQAQMREMIRQRGAAVGFEFGIGLRKRIYNTFDAHRLLHWAELQGAAQQRALKKALLAAYFTKGENPSDHELLLRVVGEVGLDVARAREILASDEYAAETRSREKLYTDAGIHSVPAIIINNQHLISGGQPAEVFERALRQIAGAQPSATAVA</sequence>
<evidence type="ECO:0000313" key="2">
    <source>
        <dbReference type="EMBL" id="MEJ8856723.1"/>
    </source>
</evidence>
<keyword evidence="3" id="KW-1185">Reference proteome</keyword>
<dbReference type="InterPro" id="IPR001853">
    <property type="entry name" value="DSBA-like_thioredoxin_dom"/>
</dbReference>
<dbReference type="Proteomes" id="UP001367030">
    <property type="component" value="Unassembled WGS sequence"/>
</dbReference>
<gene>
    <name evidence="2" type="ORF">WKW79_19265</name>
</gene>
<dbReference type="Gene3D" id="3.40.30.10">
    <property type="entry name" value="Glutaredoxin"/>
    <property type="match status" value="1"/>
</dbReference>
<dbReference type="CDD" id="cd03024">
    <property type="entry name" value="DsbA_FrnE"/>
    <property type="match status" value="1"/>
</dbReference>
<dbReference type="RefSeq" id="WP_340336800.1">
    <property type="nucleotide sequence ID" value="NZ_JBBKZS010000008.1"/>
</dbReference>
<protein>
    <submittedName>
        <fullName evidence="2">DsbA family oxidoreductase</fullName>
    </submittedName>
</protein>
<dbReference type="InterPro" id="IPR036249">
    <property type="entry name" value="Thioredoxin-like_sf"/>
</dbReference>
<dbReference type="PANTHER" id="PTHR13887:SF41">
    <property type="entry name" value="THIOREDOXIN SUPERFAMILY PROTEIN"/>
    <property type="match status" value="1"/>
</dbReference>
<accession>A0ABU8XAB8</accession>
<dbReference type="PANTHER" id="PTHR13887">
    <property type="entry name" value="GLUTATHIONE S-TRANSFERASE KAPPA"/>
    <property type="match status" value="1"/>
</dbReference>
<proteinExistence type="predicted"/>
<comment type="caution">
    <text evidence="2">The sequence shown here is derived from an EMBL/GenBank/DDBJ whole genome shotgun (WGS) entry which is preliminary data.</text>
</comment>
<name>A0ABU8XAB8_9BURK</name>
<reference evidence="2 3" key="1">
    <citation type="submission" date="2024-03" db="EMBL/GenBank/DDBJ databases">
        <title>Novel species of the genus Variovorax.</title>
        <authorList>
            <person name="Liu Q."/>
            <person name="Xin Y.-H."/>
        </authorList>
    </citation>
    <scope>NUCLEOTIDE SEQUENCE [LARGE SCALE GENOMIC DNA]</scope>
    <source>
        <strain evidence="2 3">KACC 18901</strain>
    </source>
</reference>
<organism evidence="2 3">
    <name type="scientific">Variovorax robiniae</name>
    <dbReference type="NCBI Taxonomy" id="1836199"/>
    <lineage>
        <taxon>Bacteria</taxon>
        <taxon>Pseudomonadati</taxon>
        <taxon>Pseudomonadota</taxon>
        <taxon>Betaproteobacteria</taxon>
        <taxon>Burkholderiales</taxon>
        <taxon>Comamonadaceae</taxon>
        <taxon>Variovorax</taxon>
    </lineage>
</organism>
<evidence type="ECO:0000259" key="1">
    <source>
        <dbReference type="Pfam" id="PF01323"/>
    </source>
</evidence>